<proteinExistence type="predicted"/>
<evidence type="ECO:0000313" key="2">
    <source>
        <dbReference type="EMBL" id="QHS98960.1"/>
    </source>
</evidence>
<reference evidence="2" key="1">
    <citation type="journal article" date="2020" name="Nature">
        <title>Giant virus diversity and host interactions through global metagenomics.</title>
        <authorList>
            <person name="Schulz F."/>
            <person name="Roux S."/>
            <person name="Paez-Espino D."/>
            <person name="Jungbluth S."/>
            <person name="Walsh D.A."/>
            <person name="Denef V.J."/>
            <person name="McMahon K.D."/>
            <person name="Konstantinidis K.T."/>
            <person name="Eloe-Fadrosh E.A."/>
            <person name="Kyrpides N.C."/>
            <person name="Woyke T."/>
        </authorList>
    </citation>
    <scope>NUCLEOTIDE SEQUENCE</scope>
    <source>
        <strain evidence="2">GVMAG-M-3300020185-33</strain>
    </source>
</reference>
<dbReference type="AlphaFoldDB" id="A0A6C0C3G5"/>
<sequence>MWGYIFCGIIVTYCCGFCIVVAYVSYKEHREEQRQIQIEYNQLSNRDFELEIYSEQKYDNKH</sequence>
<feature type="transmembrane region" description="Helical" evidence="1">
    <location>
        <begin position="6"/>
        <end position="26"/>
    </location>
</feature>
<evidence type="ECO:0000256" key="1">
    <source>
        <dbReference type="SAM" id="Phobius"/>
    </source>
</evidence>
<dbReference type="EMBL" id="MN739334">
    <property type="protein sequence ID" value="QHS98960.1"/>
    <property type="molecule type" value="Genomic_DNA"/>
</dbReference>
<organism evidence="2">
    <name type="scientific">viral metagenome</name>
    <dbReference type="NCBI Taxonomy" id="1070528"/>
    <lineage>
        <taxon>unclassified sequences</taxon>
        <taxon>metagenomes</taxon>
        <taxon>organismal metagenomes</taxon>
    </lineage>
</organism>
<keyword evidence="1" id="KW-1133">Transmembrane helix</keyword>
<keyword evidence="1" id="KW-0472">Membrane</keyword>
<protein>
    <submittedName>
        <fullName evidence="2">Uncharacterized protein</fullName>
    </submittedName>
</protein>
<name>A0A6C0C3G5_9ZZZZ</name>
<accession>A0A6C0C3G5</accession>
<keyword evidence="1" id="KW-0812">Transmembrane</keyword>